<evidence type="ECO:0000313" key="2">
    <source>
        <dbReference type="EMBL" id="KZV79643.1"/>
    </source>
</evidence>
<dbReference type="Proteomes" id="UP000077266">
    <property type="component" value="Unassembled WGS sequence"/>
</dbReference>
<evidence type="ECO:0000313" key="3">
    <source>
        <dbReference type="Proteomes" id="UP000077266"/>
    </source>
</evidence>
<proteinExistence type="predicted"/>
<dbReference type="Pfam" id="PF15055">
    <property type="entry name" value="DMAC1_Dmo2"/>
    <property type="match status" value="1"/>
</dbReference>
<protein>
    <recommendedName>
        <fullName evidence="1">Distal membrane-arm assembly complex protein 1-like domain-containing protein</fullName>
    </recommendedName>
</protein>
<dbReference type="EMBL" id="KV426583">
    <property type="protein sequence ID" value="KZV79643.1"/>
    <property type="molecule type" value="Genomic_DNA"/>
</dbReference>
<dbReference type="AlphaFoldDB" id="A0A165B165"/>
<accession>A0A165B165</accession>
<keyword evidence="3" id="KW-1185">Reference proteome</keyword>
<sequence length="76" mass="7905">MSATDNAGKHRSDSPADVQAQDCLECRLIGTTAFSATGAYALYQSRRAAPGSPFGKRVTAVLGVALLCAGAGRWFN</sequence>
<dbReference type="OrthoDB" id="6604875at2759"/>
<reference evidence="2 3" key="1">
    <citation type="journal article" date="2016" name="Mol. Biol. Evol.">
        <title>Comparative Genomics of Early-Diverging Mushroom-Forming Fungi Provides Insights into the Origins of Lignocellulose Decay Capabilities.</title>
        <authorList>
            <person name="Nagy L.G."/>
            <person name="Riley R."/>
            <person name="Tritt A."/>
            <person name="Adam C."/>
            <person name="Daum C."/>
            <person name="Floudas D."/>
            <person name="Sun H."/>
            <person name="Yadav J.S."/>
            <person name="Pangilinan J."/>
            <person name="Larsson K.H."/>
            <person name="Matsuura K."/>
            <person name="Barry K."/>
            <person name="Labutti K."/>
            <person name="Kuo R."/>
            <person name="Ohm R.A."/>
            <person name="Bhattacharya S.S."/>
            <person name="Shirouzu T."/>
            <person name="Yoshinaga Y."/>
            <person name="Martin F.M."/>
            <person name="Grigoriev I.V."/>
            <person name="Hibbett D.S."/>
        </authorList>
    </citation>
    <scope>NUCLEOTIDE SEQUENCE [LARGE SCALE GENOMIC DNA]</scope>
    <source>
        <strain evidence="2 3">HHB12029</strain>
    </source>
</reference>
<dbReference type="InParanoid" id="A0A165B165"/>
<dbReference type="InterPro" id="IPR028036">
    <property type="entry name" value="DMAC1-like_dom"/>
</dbReference>
<organism evidence="2 3">
    <name type="scientific">Exidia glandulosa HHB12029</name>
    <dbReference type="NCBI Taxonomy" id="1314781"/>
    <lineage>
        <taxon>Eukaryota</taxon>
        <taxon>Fungi</taxon>
        <taxon>Dikarya</taxon>
        <taxon>Basidiomycota</taxon>
        <taxon>Agaricomycotina</taxon>
        <taxon>Agaricomycetes</taxon>
        <taxon>Auriculariales</taxon>
        <taxon>Exidiaceae</taxon>
        <taxon>Exidia</taxon>
    </lineage>
</organism>
<feature type="domain" description="Distal membrane-arm assembly complex protein 1-like" evidence="1">
    <location>
        <begin position="22"/>
        <end position="64"/>
    </location>
</feature>
<gene>
    <name evidence="2" type="ORF">EXIGLDRAFT_782041</name>
</gene>
<evidence type="ECO:0000259" key="1">
    <source>
        <dbReference type="Pfam" id="PF15055"/>
    </source>
</evidence>
<name>A0A165B165_EXIGL</name>